<evidence type="ECO:0000313" key="2">
    <source>
        <dbReference type="Proteomes" id="UP000243197"/>
    </source>
</evidence>
<keyword evidence="2" id="KW-1185">Reference proteome</keyword>
<sequence length="114" mass="11910">MVAGFIAFSCSKADENLQITSFKFEKENDTNKAEATTLKADAEGKINHEDGTITVTVDAKAVTALAPTIKLAKGATVSPASGTAKDFSAATGVDYTVTSDGKTKKYTVKVTKKS</sequence>
<accession>A0A1J1E221</accession>
<proteinExistence type="predicted"/>
<dbReference type="Gene3D" id="2.60.40.2340">
    <property type="match status" value="1"/>
</dbReference>
<dbReference type="Proteomes" id="UP000243197">
    <property type="component" value="Chromosome"/>
</dbReference>
<organism evidence="1 2">
    <name type="scientific">Ichthyobacterium seriolicida</name>
    <dbReference type="NCBI Taxonomy" id="242600"/>
    <lineage>
        <taxon>Bacteria</taxon>
        <taxon>Pseudomonadati</taxon>
        <taxon>Bacteroidota</taxon>
        <taxon>Flavobacteriia</taxon>
        <taxon>Flavobacteriales</taxon>
        <taxon>Ichthyobacteriaceae</taxon>
        <taxon>Ichthyobacterium</taxon>
    </lineage>
</organism>
<dbReference type="KEGG" id="ise:JBKA6_0071"/>
<reference evidence="1 2" key="1">
    <citation type="submission" date="2014-03" db="EMBL/GenBank/DDBJ databases">
        <title>complete genome sequence of Flavobacteriaceae bacterium JBKA-6.</title>
        <authorList>
            <person name="Takano T."/>
            <person name="Nakamura Y."/>
            <person name="Takuma S."/>
            <person name="Yasuike M."/>
            <person name="Matsuyama T."/>
            <person name="Sakai T."/>
            <person name="Fujiwara A."/>
            <person name="Kimoto K."/>
            <person name="Fukuda Y."/>
            <person name="Kondo H."/>
            <person name="Hirono I."/>
            <person name="Nakayasu C."/>
        </authorList>
    </citation>
    <scope>NUCLEOTIDE SEQUENCE [LARGE SCALE GENOMIC DNA]</scope>
    <source>
        <strain evidence="1 2">JBKA-6</strain>
    </source>
</reference>
<gene>
    <name evidence="1" type="ORF">JBKA6_0071</name>
</gene>
<name>A0A1J1E221_9FLAO</name>
<protein>
    <submittedName>
        <fullName evidence="1">Uncharacterized protein</fullName>
    </submittedName>
</protein>
<dbReference type="EMBL" id="AP014564">
    <property type="protein sequence ID" value="BAV94084.1"/>
    <property type="molecule type" value="Genomic_DNA"/>
</dbReference>
<evidence type="ECO:0000313" key="1">
    <source>
        <dbReference type="EMBL" id="BAV94084.1"/>
    </source>
</evidence>
<dbReference type="AlphaFoldDB" id="A0A1J1E221"/>